<name>E2A5Z0_CAMFO</name>
<organism evidence="2">
    <name type="scientific">Camponotus floridanus</name>
    <name type="common">Florida carpenter ant</name>
    <dbReference type="NCBI Taxonomy" id="104421"/>
    <lineage>
        <taxon>Eukaryota</taxon>
        <taxon>Metazoa</taxon>
        <taxon>Ecdysozoa</taxon>
        <taxon>Arthropoda</taxon>
        <taxon>Hexapoda</taxon>
        <taxon>Insecta</taxon>
        <taxon>Pterygota</taxon>
        <taxon>Neoptera</taxon>
        <taxon>Endopterygota</taxon>
        <taxon>Hymenoptera</taxon>
        <taxon>Apocrita</taxon>
        <taxon>Aculeata</taxon>
        <taxon>Formicoidea</taxon>
        <taxon>Formicidae</taxon>
        <taxon>Formicinae</taxon>
        <taxon>Camponotus</taxon>
    </lineage>
</organism>
<keyword evidence="2" id="KW-1185">Reference proteome</keyword>
<sequence length="74" mass="7549">MVCEPAATDTSLGIGAIDIGAVGNNSAKRVERGAHKGVGAFGFRVVHSHVLLATAANRRLSCPAIRATSCAAFK</sequence>
<evidence type="ECO:0000313" key="2">
    <source>
        <dbReference type="Proteomes" id="UP000000311"/>
    </source>
</evidence>
<dbReference type="EMBL" id="GL437072">
    <property type="protein sequence ID" value="EFN71171.1"/>
    <property type="molecule type" value="Genomic_DNA"/>
</dbReference>
<accession>E2A5Z0</accession>
<protein>
    <submittedName>
        <fullName evidence="1">Uncharacterized protein</fullName>
    </submittedName>
</protein>
<reference evidence="1 2" key="1">
    <citation type="journal article" date="2010" name="Science">
        <title>Genomic comparison of the ants Camponotus floridanus and Harpegnathos saltator.</title>
        <authorList>
            <person name="Bonasio R."/>
            <person name="Zhang G."/>
            <person name="Ye C."/>
            <person name="Mutti N.S."/>
            <person name="Fang X."/>
            <person name="Qin N."/>
            <person name="Donahue G."/>
            <person name="Yang P."/>
            <person name="Li Q."/>
            <person name="Li C."/>
            <person name="Zhang P."/>
            <person name="Huang Z."/>
            <person name="Berger S.L."/>
            <person name="Reinberg D."/>
            <person name="Wang J."/>
            <person name="Liebig J."/>
        </authorList>
    </citation>
    <scope>NUCLEOTIDE SEQUENCE [LARGE SCALE GENOMIC DNA]</scope>
    <source>
        <strain evidence="2">C129</strain>
    </source>
</reference>
<gene>
    <name evidence="1" type="ORF">EAG_05408</name>
</gene>
<dbReference type="AlphaFoldDB" id="E2A5Z0"/>
<dbReference type="InParanoid" id="E2A5Z0"/>
<evidence type="ECO:0000313" key="1">
    <source>
        <dbReference type="EMBL" id="EFN71171.1"/>
    </source>
</evidence>
<proteinExistence type="predicted"/>
<dbReference type="Proteomes" id="UP000000311">
    <property type="component" value="Unassembled WGS sequence"/>
</dbReference>